<evidence type="ECO:0000313" key="2">
    <source>
        <dbReference type="Proteomes" id="UP001060919"/>
    </source>
</evidence>
<dbReference type="EMBL" id="AP026867">
    <property type="protein sequence ID" value="BDS11444.1"/>
    <property type="molecule type" value="Genomic_DNA"/>
</dbReference>
<keyword evidence="2" id="KW-1185">Reference proteome</keyword>
<dbReference type="KEGG" id="aup:AsAng_0021580"/>
<reference evidence="1" key="1">
    <citation type="submission" date="2022-09" db="EMBL/GenBank/DDBJ databases">
        <title>Aureispira anguillicida sp. nov., isolated from Leptocephalus of Japanese eel Anguilla japonica.</title>
        <authorList>
            <person name="Yuasa K."/>
            <person name="Mekata T."/>
            <person name="Ikunari K."/>
        </authorList>
    </citation>
    <scope>NUCLEOTIDE SEQUENCE</scope>
    <source>
        <strain evidence="1">EL160426</strain>
    </source>
</reference>
<dbReference type="Proteomes" id="UP001060919">
    <property type="component" value="Chromosome"/>
</dbReference>
<dbReference type="RefSeq" id="WP_264792624.1">
    <property type="nucleotide sequence ID" value="NZ_AP026867.1"/>
</dbReference>
<dbReference type="AlphaFoldDB" id="A0A915YE53"/>
<organism evidence="1 2">
    <name type="scientific">Aureispira anguillae</name>
    <dbReference type="NCBI Taxonomy" id="2864201"/>
    <lineage>
        <taxon>Bacteria</taxon>
        <taxon>Pseudomonadati</taxon>
        <taxon>Bacteroidota</taxon>
        <taxon>Saprospiria</taxon>
        <taxon>Saprospirales</taxon>
        <taxon>Saprospiraceae</taxon>
        <taxon>Aureispira</taxon>
    </lineage>
</organism>
<evidence type="ECO:0000313" key="1">
    <source>
        <dbReference type="EMBL" id="BDS11444.1"/>
    </source>
</evidence>
<gene>
    <name evidence="1" type="ORF">AsAng_0021580</name>
</gene>
<name>A0A915YE53_9BACT</name>
<protein>
    <submittedName>
        <fullName evidence="1">Uncharacterized protein</fullName>
    </submittedName>
</protein>
<sequence>MNLFKNPKIKKFYNDAQESMINYLDSTTSYDKNDVKKCMKIIDFYLIEIEKVISKKEGLSVIKTTVNMLNLLNEDCYHELIETDQREYLAQLINLAATEKGINEKNEDLTEKWRVW</sequence>
<proteinExistence type="predicted"/>
<accession>A0A915YE53</accession>